<dbReference type="CDD" id="cd03108">
    <property type="entry name" value="AdSS"/>
    <property type="match status" value="1"/>
</dbReference>
<dbReference type="EC" id="6.3.4.4" evidence="8 9"/>
<feature type="active site" description="Proton donor" evidence="8">
    <location>
        <position position="45"/>
    </location>
</feature>
<dbReference type="Proteomes" id="UP000177026">
    <property type="component" value="Unassembled WGS sequence"/>
</dbReference>
<dbReference type="GO" id="GO:0005525">
    <property type="term" value="F:GTP binding"/>
    <property type="evidence" value="ECO:0007669"/>
    <property type="project" value="UniProtKB-UniRule"/>
</dbReference>
<dbReference type="InterPro" id="IPR042110">
    <property type="entry name" value="Adenylosuccinate_synth_dom2"/>
</dbReference>
<feature type="binding site" evidence="8">
    <location>
        <begin position="16"/>
        <end position="22"/>
    </location>
    <ligand>
        <name>GTP</name>
        <dbReference type="ChEBI" id="CHEBI:37565"/>
    </ligand>
</feature>
<comment type="similarity">
    <text evidence="8 9">Belongs to the adenylosuccinate synthetase family.</text>
</comment>
<evidence type="ECO:0000256" key="9">
    <source>
        <dbReference type="RuleBase" id="RU000520"/>
    </source>
</evidence>
<feature type="binding site" description="in other chain" evidence="8">
    <location>
        <begin position="17"/>
        <end position="20"/>
    </location>
    <ligand>
        <name>IMP</name>
        <dbReference type="ChEBI" id="CHEBI:58053"/>
        <note>ligand shared between dimeric partners</note>
    </ligand>
</feature>
<keyword evidence="4 8" id="KW-0547">Nucleotide-binding</keyword>
<dbReference type="Pfam" id="PF00709">
    <property type="entry name" value="Adenylsucc_synt"/>
    <property type="match status" value="2"/>
</dbReference>
<evidence type="ECO:0000256" key="3">
    <source>
        <dbReference type="ARBA" id="ARBA00022723"/>
    </source>
</evidence>
<dbReference type="UniPathway" id="UPA00075">
    <property type="reaction ID" value="UER00335"/>
</dbReference>
<evidence type="ECO:0000313" key="10">
    <source>
        <dbReference type="EMBL" id="OGK20361.1"/>
    </source>
</evidence>
<evidence type="ECO:0000256" key="7">
    <source>
        <dbReference type="ARBA" id="ARBA00023134"/>
    </source>
</evidence>
<dbReference type="GO" id="GO:0046040">
    <property type="term" value="P:IMP metabolic process"/>
    <property type="evidence" value="ECO:0007669"/>
    <property type="project" value="TreeGrafter"/>
</dbReference>
<dbReference type="PROSITE" id="PS01266">
    <property type="entry name" value="ADENYLOSUCCIN_SYN_1"/>
    <property type="match status" value="1"/>
</dbReference>
<dbReference type="Gene3D" id="3.90.170.10">
    <property type="entry name" value="Adenylosuccinate Synthetase, subunit A, domain 3"/>
    <property type="match status" value="1"/>
</dbReference>
<feature type="binding site" evidence="8">
    <location>
        <position position="329"/>
    </location>
    <ligand>
        <name>GTP</name>
        <dbReference type="ChEBI" id="CHEBI:37565"/>
    </ligand>
</feature>
<dbReference type="Gene3D" id="3.40.440.10">
    <property type="entry name" value="Adenylosuccinate Synthetase, subunit A, domain 1"/>
    <property type="match status" value="1"/>
</dbReference>
<evidence type="ECO:0000256" key="4">
    <source>
        <dbReference type="ARBA" id="ARBA00022741"/>
    </source>
</evidence>
<feature type="binding site" evidence="8">
    <location>
        <begin position="323"/>
        <end position="329"/>
    </location>
    <ligand>
        <name>substrate</name>
    </ligand>
</feature>
<dbReference type="Gene3D" id="1.10.300.10">
    <property type="entry name" value="Adenylosuccinate Synthetase, subunit A, domain 2"/>
    <property type="match status" value="1"/>
</dbReference>
<keyword evidence="5 8" id="KW-0658">Purine biosynthesis</keyword>
<dbReference type="InterPro" id="IPR001114">
    <property type="entry name" value="Adenylosuccinate_synthetase"/>
</dbReference>
<dbReference type="SUPFAM" id="SSF52540">
    <property type="entry name" value="P-loop containing nucleoside triphosphate hydrolases"/>
    <property type="match status" value="1"/>
</dbReference>
<keyword evidence="8" id="KW-0963">Cytoplasm</keyword>
<comment type="caution">
    <text evidence="10">The sequence shown here is derived from an EMBL/GenBank/DDBJ whole genome shotgun (WGS) entry which is preliminary data.</text>
</comment>
<feature type="binding site" evidence="8">
    <location>
        <begin position="437"/>
        <end position="439"/>
    </location>
    <ligand>
        <name>GTP</name>
        <dbReference type="ChEBI" id="CHEBI:37565"/>
    </ligand>
</feature>
<comment type="cofactor">
    <cofactor evidence="8">
        <name>Mg(2+)</name>
        <dbReference type="ChEBI" id="CHEBI:18420"/>
    </cofactor>
    <text evidence="8">Binds 1 Mg(2+) ion per subunit.</text>
</comment>
<sequence>MNKIKFPLVVVGSQWGDEGKGKVVDILAKEADYVVRFNGGNNAGHTIVLNGEKFPLSLLPSGVLQGKKLFISQGVVIDPAVLLREIDFFLKRKMKVDLMIDPRVHVVMPYHKMLDAATELWKGKKATGSLKLGIGYCYEDKNNRFGIRVEDLIDPDSLAEKVKMYLPLKKLQITKVFGQPADLYETQIVKEYARYGTLLKKYVGDVSETIQNALNSHAELVSASDFRNRSRNKFGMTKGSKKILFEGAHGTFLDAVFGTYPYTTAVYTISGSVFPYVGIAPQRIYSMGIVKAYTTRVGNGPFPTELLNSTGDEIRKNGNEFGTVSKRPRRCGWLDLVLVRTAARLSGFDYLTLTKLDVLSKLKKIKVCTHYILYNKKIRELPAGMKDFAKCKPVYVELRGWNRDISASKELKNLPQEARKYIKFIEKELQIPFRFVFVGPEREQTIKI</sequence>
<dbReference type="GO" id="GO:0004019">
    <property type="term" value="F:adenylosuccinate synthase activity"/>
    <property type="evidence" value="ECO:0007669"/>
    <property type="project" value="UniProtKB-UniRule"/>
</dbReference>
<evidence type="ECO:0000256" key="8">
    <source>
        <dbReference type="HAMAP-Rule" id="MF_00011"/>
    </source>
</evidence>
<keyword evidence="3 8" id="KW-0479">Metal-binding</keyword>
<dbReference type="InterPro" id="IPR042111">
    <property type="entry name" value="Adenylosuccinate_synth_dom3"/>
</dbReference>
<feature type="binding site" evidence="8">
    <location>
        <begin position="355"/>
        <end position="357"/>
    </location>
    <ligand>
        <name>GTP</name>
        <dbReference type="ChEBI" id="CHEBI:37565"/>
    </ligand>
</feature>
<protein>
    <recommendedName>
        <fullName evidence="8 9">Adenylosuccinate synthetase</fullName>
        <shortName evidence="8">AMPSase</shortName>
        <shortName evidence="8">AdSS</shortName>
        <ecNumber evidence="8 9">6.3.4.4</ecNumber>
    </recommendedName>
    <alternativeName>
        <fullName evidence="8">IMP--aspartate ligase</fullName>
    </alternativeName>
</protein>
<comment type="catalytic activity">
    <reaction evidence="8 9">
        <text>IMP + L-aspartate + GTP = N(6)-(1,2-dicarboxyethyl)-AMP + GDP + phosphate + 2 H(+)</text>
        <dbReference type="Rhea" id="RHEA:15753"/>
        <dbReference type="ChEBI" id="CHEBI:15378"/>
        <dbReference type="ChEBI" id="CHEBI:29991"/>
        <dbReference type="ChEBI" id="CHEBI:37565"/>
        <dbReference type="ChEBI" id="CHEBI:43474"/>
        <dbReference type="ChEBI" id="CHEBI:57567"/>
        <dbReference type="ChEBI" id="CHEBI:58053"/>
        <dbReference type="ChEBI" id="CHEBI:58189"/>
        <dbReference type="EC" id="6.3.4.4"/>
    </reaction>
</comment>
<dbReference type="EMBL" id="MFZI01000035">
    <property type="protein sequence ID" value="OGK20361.1"/>
    <property type="molecule type" value="Genomic_DNA"/>
</dbReference>
<organism evidence="10 11">
    <name type="scientific">Candidatus Roizmanbacteria bacterium RIFCSPHIGHO2_01_FULL_39_8</name>
    <dbReference type="NCBI Taxonomy" id="1802033"/>
    <lineage>
        <taxon>Bacteria</taxon>
        <taxon>Candidatus Roizmaniibacteriota</taxon>
    </lineage>
</organism>
<keyword evidence="2 8" id="KW-0436">Ligase</keyword>
<dbReference type="AlphaFoldDB" id="A0A1F7GN71"/>
<feature type="binding site" description="in other chain" evidence="8">
    <location>
        <position position="327"/>
    </location>
    <ligand>
        <name>IMP</name>
        <dbReference type="ChEBI" id="CHEBI:58053"/>
        <note>ligand shared between dimeric partners</note>
    </ligand>
</feature>
<feature type="binding site" evidence="8">
    <location>
        <position position="44"/>
    </location>
    <ligand>
        <name>Mg(2+)</name>
        <dbReference type="ChEBI" id="CHEBI:18420"/>
    </ligand>
</feature>
<evidence type="ECO:0000256" key="5">
    <source>
        <dbReference type="ARBA" id="ARBA00022755"/>
    </source>
</evidence>
<feature type="binding site" description="in other chain" evidence="8">
    <location>
        <begin position="42"/>
        <end position="45"/>
    </location>
    <ligand>
        <name>IMP</name>
        <dbReference type="ChEBI" id="CHEBI:58053"/>
        <note>ligand shared between dimeric partners</note>
    </ligand>
</feature>
<evidence type="ECO:0000256" key="1">
    <source>
        <dbReference type="ARBA" id="ARBA00011738"/>
    </source>
</evidence>
<feature type="binding site" evidence="8">
    <location>
        <begin position="44"/>
        <end position="46"/>
    </location>
    <ligand>
        <name>GTP</name>
        <dbReference type="ChEBI" id="CHEBI:37565"/>
    </ligand>
</feature>
<comment type="subcellular location">
    <subcellularLocation>
        <location evidence="8">Cytoplasm</location>
    </subcellularLocation>
</comment>
<dbReference type="InterPro" id="IPR042109">
    <property type="entry name" value="Adenylosuccinate_synth_dom1"/>
</dbReference>
<feature type="binding site" evidence="8">
    <location>
        <position position="144"/>
    </location>
    <ligand>
        <name>IMP</name>
        <dbReference type="ChEBI" id="CHEBI:58053"/>
        <note>ligand shared between dimeric partners</note>
    </ligand>
</feature>
<evidence type="ECO:0000256" key="2">
    <source>
        <dbReference type="ARBA" id="ARBA00022598"/>
    </source>
</evidence>
<accession>A0A1F7GN71</accession>
<dbReference type="HAMAP" id="MF_00011">
    <property type="entry name" value="Adenylosucc_synth"/>
    <property type="match status" value="1"/>
</dbReference>
<gene>
    <name evidence="8" type="primary">purA</name>
    <name evidence="10" type="ORF">A2866_04685</name>
</gene>
<comment type="caution">
    <text evidence="8">Lacks conserved residue(s) required for the propagation of feature annotation.</text>
</comment>
<dbReference type="GO" id="GO:0005737">
    <property type="term" value="C:cytoplasm"/>
    <property type="evidence" value="ECO:0007669"/>
    <property type="project" value="UniProtKB-SubCell"/>
</dbReference>
<dbReference type="SMART" id="SM00788">
    <property type="entry name" value="Adenylsucc_synt"/>
    <property type="match status" value="1"/>
</dbReference>
<feature type="active site" description="Proton acceptor" evidence="8">
    <location>
        <position position="17"/>
    </location>
</feature>
<keyword evidence="7 8" id="KW-0342">GTP-binding</keyword>
<dbReference type="InterPro" id="IPR027417">
    <property type="entry name" value="P-loop_NTPase"/>
</dbReference>
<reference evidence="10 11" key="1">
    <citation type="journal article" date="2016" name="Nat. Commun.">
        <title>Thousands of microbial genomes shed light on interconnected biogeochemical processes in an aquifer system.</title>
        <authorList>
            <person name="Anantharaman K."/>
            <person name="Brown C.T."/>
            <person name="Hug L.A."/>
            <person name="Sharon I."/>
            <person name="Castelle C.J."/>
            <person name="Probst A.J."/>
            <person name="Thomas B.C."/>
            <person name="Singh A."/>
            <person name="Wilkins M.J."/>
            <person name="Karaoz U."/>
            <person name="Brodie E.L."/>
            <person name="Williams K.H."/>
            <person name="Hubbard S.S."/>
            <person name="Banfield J.F."/>
        </authorList>
    </citation>
    <scope>NUCLEOTIDE SEQUENCE [LARGE SCALE GENOMIC DNA]</scope>
</reference>
<dbReference type="PANTHER" id="PTHR11846:SF0">
    <property type="entry name" value="ADENYLOSUCCINATE SYNTHETASE"/>
    <property type="match status" value="1"/>
</dbReference>
<feature type="binding site" evidence="8">
    <location>
        <position position="17"/>
    </location>
    <ligand>
        <name>Mg(2+)</name>
        <dbReference type="ChEBI" id="CHEBI:18420"/>
    </ligand>
</feature>
<dbReference type="GO" id="GO:0044208">
    <property type="term" value="P:'de novo' AMP biosynthetic process"/>
    <property type="evidence" value="ECO:0007669"/>
    <property type="project" value="UniProtKB-UniRule"/>
</dbReference>
<proteinExistence type="inferred from homology"/>
<keyword evidence="6 8" id="KW-0460">Magnesium</keyword>
<dbReference type="FunFam" id="3.90.170.10:FF:000001">
    <property type="entry name" value="Adenylosuccinate synthetase"/>
    <property type="match status" value="1"/>
</dbReference>
<comment type="pathway">
    <text evidence="8 9">Purine metabolism; AMP biosynthesis via de novo pathway; AMP from IMP: step 1/2.</text>
</comment>
<name>A0A1F7GN71_9BACT</name>
<dbReference type="GO" id="GO:0000287">
    <property type="term" value="F:magnesium ion binding"/>
    <property type="evidence" value="ECO:0007669"/>
    <property type="project" value="UniProtKB-UniRule"/>
</dbReference>
<comment type="function">
    <text evidence="8">Plays an important role in the de novo pathway of purine nucleotide biosynthesis. Catalyzes the first committed step in the biosynthesis of AMP from IMP.</text>
</comment>
<evidence type="ECO:0000256" key="6">
    <source>
        <dbReference type="ARBA" id="ARBA00022842"/>
    </source>
</evidence>
<dbReference type="PANTHER" id="PTHR11846">
    <property type="entry name" value="ADENYLOSUCCINATE SYNTHETASE"/>
    <property type="match status" value="1"/>
</dbReference>
<feature type="binding site" description="in other chain" evidence="8">
    <location>
        <position position="264"/>
    </location>
    <ligand>
        <name>IMP</name>
        <dbReference type="ChEBI" id="CHEBI:58053"/>
        <note>ligand shared between dimeric partners</note>
    </ligand>
</feature>
<evidence type="ECO:0000313" key="11">
    <source>
        <dbReference type="Proteomes" id="UP000177026"/>
    </source>
</evidence>
<comment type="subunit">
    <text evidence="1 8">Homodimer.</text>
</comment>
<dbReference type="InterPro" id="IPR018220">
    <property type="entry name" value="Adenylosuccin_syn_GTP-bd"/>
</dbReference>